<keyword evidence="1" id="KW-0808">Transferase</keyword>
<dbReference type="PANTHER" id="PTHR35526:SF3">
    <property type="entry name" value="ANTI-SIGMA-F FACTOR RSBW"/>
    <property type="match status" value="1"/>
</dbReference>
<dbReference type="CDD" id="cd16936">
    <property type="entry name" value="HATPase_RsbW-like"/>
    <property type="match status" value="1"/>
</dbReference>
<keyword evidence="4" id="KW-1185">Reference proteome</keyword>
<comment type="caution">
    <text evidence="3">The sequence shown here is derived from an EMBL/GenBank/DDBJ whole genome shotgun (WGS) entry which is preliminary data.</text>
</comment>
<dbReference type="InterPro" id="IPR050267">
    <property type="entry name" value="Anti-sigma-factor_SerPK"/>
</dbReference>
<keyword evidence="1" id="KW-0418">Kinase</keyword>
<protein>
    <submittedName>
        <fullName evidence="3">Anti-sigma regulatory factor (Ser/Thr protein kinase)</fullName>
    </submittedName>
</protein>
<evidence type="ECO:0000313" key="4">
    <source>
        <dbReference type="Proteomes" id="UP000552644"/>
    </source>
</evidence>
<dbReference type="InterPro" id="IPR003594">
    <property type="entry name" value="HATPase_dom"/>
</dbReference>
<dbReference type="PANTHER" id="PTHR35526">
    <property type="entry name" value="ANTI-SIGMA-F FACTOR RSBW-RELATED"/>
    <property type="match status" value="1"/>
</dbReference>
<reference evidence="3 4" key="1">
    <citation type="submission" date="2020-08" db="EMBL/GenBank/DDBJ databases">
        <title>Genomic Encyclopedia of Type Strains, Phase III (KMG-III): the genomes of soil and plant-associated and newly described type strains.</title>
        <authorList>
            <person name="Whitman W."/>
        </authorList>
    </citation>
    <scope>NUCLEOTIDE SEQUENCE [LARGE SCALE GENOMIC DNA]</scope>
    <source>
        <strain evidence="3 4">CECT 8840</strain>
    </source>
</reference>
<dbReference type="Proteomes" id="UP000552644">
    <property type="component" value="Unassembled WGS sequence"/>
</dbReference>
<dbReference type="RefSeq" id="WP_184718555.1">
    <property type="nucleotide sequence ID" value="NZ_JACHJP010000005.1"/>
</dbReference>
<dbReference type="Pfam" id="PF13581">
    <property type="entry name" value="HATPase_c_2"/>
    <property type="match status" value="1"/>
</dbReference>
<dbReference type="GO" id="GO:0004674">
    <property type="term" value="F:protein serine/threonine kinase activity"/>
    <property type="evidence" value="ECO:0007669"/>
    <property type="project" value="UniProtKB-KW"/>
</dbReference>
<dbReference type="AlphaFoldDB" id="A0A7W7QQJ5"/>
<dbReference type="Gene3D" id="3.30.565.10">
    <property type="entry name" value="Histidine kinase-like ATPase, C-terminal domain"/>
    <property type="match status" value="1"/>
</dbReference>
<evidence type="ECO:0000256" key="1">
    <source>
        <dbReference type="ARBA" id="ARBA00022527"/>
    </source>
</evidence>
<evidence type="ECO:0000313" key="3">
    <source>
        <dbReference type="EMBL" id="MBB4917885.1"/>
    </source>
</evidence>
<organism evidence="3 4">
    <name type="scientific">Streptosporangium saharense</name>
    <dbReference type="NCBI Taxonomy" id="1706840"/>
    <lineage>
        <taxon>Bacteria</taxon>
        <taxon>Bacillati</taxon>
        <taxon>Actinomycetota</taxon>
        <taxon>Actinomycetes</taxon>
        <taxon>Streptosporangiales</taxon>
        <taxon>Streptosporangiaceae</taxon>
        <taxon>Streptosporangium</taxon>
    </lineage>
</organism>
<sequence>MILIQARWRDPRLKFLSSRFLVGVPESVKEAREWVTERLCEARDIPAELLDDVRLLTSELVTNAITHTHSRGGVVLVRLGVNQPGEPLLVHVEVVDAGPVEGSCPQVLSCASDSENGRGLFLLDHLATRWGVAQAHPGTAIWAQLHA</sequence>
<feature type="domain" description="Histidine kinase/HSP90-like ATPase" evidence="2">
    <location>
        <begin position="25"/>
        <end position="143"/>
    </location>
</feature>
<proteinExistence type="predicted"/>
<accession>A0A7W7QQJ5</accession>
<dbReference type="SUPFAM" id="SSF55874">
    <property type="entry name" value="ATPase domain of HSP90 chaperone/DNA topoisomerase II/histidine kinase"/>
    <property type="match status" value="1"/>
</dbReference>
<name>A0A7W7QQJ5_9ACTN</name>
<keyword evidence="1" id="KW-0723">Serine/threonine-protein kinase</keyword>
<dbReference type="EMBL" id="JACHJP010000005">
    <property type="protein sequence ID" value="MBB4917885.1"/>
    <property type="molecule type" value="Genomic_DNA"/>
</dbReference>
<dbReference type="InterPro" id="IPR036890">
    <property type="entry name" value="HATPase_C_sf"/>
</dbReference>
<evidence type="ECO:0000259" key="2">
    <source>
        <dbReference type="Pfam" id="PF13581"/>
    </source>
</evidence>
<gene>
    <name evidence="3" type="ORF">FHS44_005005</name>
</gene>